<comment type="caution">
    <text evidence="1">The sequence shown here is derived from an EMBL/GenBank/DDBJ whole genome shotgun (WGS) entry which is preliminary data.</text>
</comment>
<name>A0ACB7X7E0_9ERIC</name>
<dbReference type="EMBL" id="CM037156">
    <property type="protein sequence ID" value="KAH7836606.1"/>
    <property type="molecule type" value="Genomic_DNA"/>
</dbReference>
<protein>
    <submittedName>
        <fullName evidence="1">Uncharacterized protein</fullName>
    </submittedName>
</protein>
<evidence type="ECO:0000313" key="2">
    <source>
        <dbReference type="Proteomes" id="UP000828048"/>
    </source>
</evidence>
<keyword evidence="2" id="KW-1185">Reference proteome</keyword>
<gene>
    <name evidence="1" type="ORF">Vadar_003409</name>
</gene>
<proteinExistence type="predicted"/>
<reference evidence="1 2" key="1">
    <citation type="journal article" date="2021" name="Hortic Res">
        <title>High-quality reference genome and annotation aids understanding of berry development for evergreen blueberry (Vaccinium darrowii).</title>
        <authorList>
            <person name="Yu J."/>
            <person name="Hulse-Kemp A.M."/>
            <person name="Babiker E."/>
            <person name="Staton M."/>
        </authorList>
    </citation>
    <scope>NUCLEOTIDE SEQUENCE [LARGE SCALE GENOMIC DNA]</scope>
    <source>
        <strain evidence="2">cv. NJ 8807/NJ 8810</strain>
        <tissue evidence="1">Young leaf</tissue>
    </source>
</reference>
<accession>A0ACB7X7E0</accession>
<dbReference type="Proteomes" id="UP000828048">
    <property type="component" value="Chromosome 6"/>
</dbReference>
<organism evidence="1 2">
    <name type="scientific">Vaccinium darrowii</name>
    <dbReference type="NCBI Taxonomy" id="229202"/>
    <lineage>
        <taxon>Eukaryota</taxon>
        <taxon>Viridiplantae</taxon>
        <taxon>Streptophyta</taxon>
        <taxon>Embryophyta</taxon>
        <taxon>Tracheophyta</taxon>
        <taxon>Spermatophyta</taxon>
        <taxon>Magnoliopsida</taxon>
        <taxon>eudicotyledons</taxon>
        <taxon>Gunneridae</taxon>
        <taxon>Pentapetalae</taxon>
        <taxon>asterids</taxon>
        <taxon>Ericales</taxon>
        <taxon>Ericaceae</taxon>
        <taxon>Vaccinioideae</taxon>
        <taxon>Vaccinieae</taxon>
        <taxon>Vaccinium</taxon>
    </lineage>
</organism>
<evidence type="ECO:0000313" key="1">
    <source>
        <dbReference type="EMBL" id="KAH7836606.1"/>
    </source>
</evidence>
<sequence>MVNAVMDALRERLTQLEKLVGADKSDEEVTLVDLLDAVLNSIDSHKLAHEAHVPKPKAFGGARNAKELENFLWDMEQYFLAAHVPEGEKVTITAMYLTGDAKLWWNTRLEDENWAQLELRRLGVKDLSSAVAAVDNLANFKLTRPRRARDCPKHEKLNAICLDEKKGGDPDSDNHVHVNSLQLLNMIHAAKASPLQRSGLMCIKVMLCNTDVLAMVDTGATHNFVSEGLAQSLGFKVIESSNRIKIVNSTSQFVHGTTSNISLKVGNWNGRVDLMVYPLDDFELILGNEFFLAAKVAVMPHLSGILIADGKQPYFVSQHSKDKRIREGTGGWLSVIQVQKGLKKGEATYLAALVEIKPDVQAEVSDKVAGLLKEFSDVMPDEFPKPLPLRGATDHKIELVPSAWTGVPKQSRRLSTVIFSKLWTARLGSYVYVLADSG</sequence>